<keyword evidence="2" id="KW-1185">Reference proteome</keyword>
<accession>A0AAV8XBD7</accession>
<evidence type="ECO:0000313" key="2">
    <source>
        <dbReference type="Proteomes" id="UP001162162"/>
    </source>
</evidence>
<sequence length="99" mass="11145">MYTTGLADERVRWINTIASIEANVVNVTGDILICSGCVAYLTPFTDHLYSNVCRSLFERNKLHFAFLLCVRILINAGKLDPHEWHYFLAGGSPTKIAEK</sequence>
<dbReference type="Gene3D" id="1.10.8.1220">
    <property type="match status" value="1"/>
</dbReference>
<name>A0AAV8XBD7_9CUCU</name>
<dbReference type="InterPro" id="IPR036174">
    <property type="entry name" value="Znf_Sec23_Sec24_sf"/>
</dbReference>
<dbReference type="InterPro" id="IPR026983">
    <property type="entry name" value="DHC"/>
</dbReference>
<dbReference type="EMBL" id="JAPWTK010000834">
    <property type="protein sequence ID" value="KAJ8935779.1"/>
    <property type="molecule type" value="Genomic_DNA"/>
</dbReference>
<dbReference type="SUPFAM" id="SSF82919">
    <property type="entry name" value="Zn-finger domain of Sec23/24"/>
    <property type="match status" value="1"/>
</dbReference>
<dbReference type="GO" id="GO:0045505">
    <property type="term" value="F:dynein intermediate chain binding"/>
    <property type="evidence" value="ECO:0007669"/>
    <property type="project" value="InterPro"/>
</dbReference>
<dbReference type="GO" id="GO:0030127">
    <property type="term" value="C:COPII vesicle coat"/>
    <property type="evidence" value="ECO:0007669"/>
    <property type="project" value="InterPro"/>
</dbReference>
<dbReference type="GO" id="GO:0008270">
    <property type="term" value="F:zinc ion binding"/>
    <property type="evidence" value="ECO:0007669"/>
    <property type="project" value="InterPro"/>
</dbReference>
<evidence type="ECO:0000313" key="1">
    <source>
        <dbReference type="EMBL" id="KAJ8935779.1"/>
    </source>
</evidence>
<gene>
    <name evidence="1" type="ORF">NQ318_014940</name>
</gene>
<dbReference type="AlphaFoldDB" id="A0AAV8XBD7"/>
<dbReference type="PANTHER" id="PTHR22878">
    <property type="entry name" value="DYNEIN HEAVY CHAIN 6, AXONEMAL-LIKE-RELATED"/>
    <property type="match status" value="1"/>
</dbReference>
<dbReference type="Gene3D" id="1.10.287.2610">
    <property type="match status" value="1"/>
</dbReference>
<dbReference type="GO" id="GO:0006888">
    <property type="term" value="P:endoplasmic reticulum to Golgi vesicle-mediated transport"/>
    <property type="evidence" value="ECO:0007669"/>
    <property type="project" value="InterPro"/>
</dbReference>
<reference evidence="1" key="1">
    <citation type="journal article" date="2023" name="Insect Mol. Biol.">
        <title>Genome sequencing provides insights into the evolution of gene families encoding plant cell wall-degrading enzymes in longhorned beetles.</title>
        <authorList>
            <person name="Shin N.R."/>
            <person name="Okamura Y."/>
            <person name="Kirsch R."/>
            <person name="Pauchet Y."/>
        </authorList>
    </citation>
    <scope>NUCLEOTIDE SEQUENCE</scope>
    <source>
        <strain evidence="1">AMC_N1</strain>
    </source>
</reference>
<dbReference type="GO" id="GO:0051959">
    <property type="term" value="F:dynein light intermediate chain binding"/>
    <property type="evidence" value="ECO:0007669"/>
    <property type="project" value="InterPro"/>
</dbReference>
<proteinExistence type="predicted"/>
<dbReference type="GO" id="GO:0007018">
    <property type="term" value="P:microtubule-based movement"/>
    <property type="evidence" value="ECO:0007669"/>
    <property type="project" value="InterPro"/>
</dbReference>
<dbReference type="GO" id="GO:0006886">
    <property type="term" value="P:intracellular protein transport"/>
    <property type="evidence" value="ECO:0007669"/>
    <property type="project" value="InterPro"/>
</dbReference>
<dbReference type="PANTHER" id="PTHR22878:SF73">
    <property type="entry name" value="DYNEIN AXONEMAL HEAVY CHAIN 1"/>
    <property type="match status" value="1"/>
</dbReference>
<comment type="caution">
    <text evidence="1">The sequence shown here is derived from an EMBL/GenBank/DDBJ whole genome shotgun (WGS) entry which is preliminary data.</text>
</comment>
<dbReference type="GO" id="GO:0030286">
    <property type="term" value="C:dynein complex"/>
    <property type="evidence" value="ECO:0007669"/>
    <property type="project" value="InterPro"/>
</dbReference>
<protein>
    <submittedName>
        <fullName evidence="1">Uncharacterized protein</fullName>
    </submittedName>
</protein>
<dbReference type="Proteomes" id="UP001162162">
    <property type="component" value="Unassembled WGS sequence"/>
</dbReference>
<organism evidence="1 2">
    <name type="scientific">Aromia moschata</name>
    <dbReference type="NCBI Taxonomy" id="1265417"/>
    <lineage>
        <taxon>Eukaryota</taxon>
        <taxon>Metazoa</taxon>
        <taxon>Ecdysozoa</taxon>
        <taxon>Arthropoda</taxon>
        <taxon>Hexapoda</taxon>
        <taxon>Insecta</taxon>
        <taxon>Pterygota</taxon>
        <taxon>Neoptera</taxon>
        <taxon>Endopterygota</taxon>
        <taxon>Coleoptera</taxon>
        <taxon>Polyphaga</taxon>
        <taxon>Cucujiformia</taxon>
        <taxon>Chrysomeloidea</taxon>
        <taxon>Cerambycidae</taxon>
        <taxon>Cerambycinae</taxon>
        <taxon>Callichromatini</taxon>
        <taxon>Aromia</taxon>
    </lineage>
</organism>